<dbReference type="AlphaFoldDB" id="A0A819UYG3"/>
<evidence type="ECO:0000313" key="1">
    <source>
        <dbReference type="EMBL" id="CAF4101319.1"/>
    </source>
</evidence>
<accession>A0A819UYG3</accession>
<evidence type="ECO:0000313" key="2">
    <source>
        <dbReference type="Proteomes" id="UP000663881"/>
    </source>
</evidence>
<name>A0A819UYG3_9BILA</name>
<comment type="caution">
    <text evidence="1">The sequence shown here is derived from an EMBL/GenBank/DDBJ whole genome shotgun (WGS) entry which is preliminary data.</text>
</comment>
<dbReference type="Proteomes" id="UP000663881">
    <property type="component" value="Unassembled WGS sequence"/>
</dbReference>
<reference evidence="1" key="1">
    <citation type="submission" date="2021-02" db="EMBL/GenBank/DDBJ databases">
        <authorList>
            <person name="Nowell W R."/>
        </authorList>
    </citation>
    <scope>NUCLEOTIDE SEQUENCE</scope>
</reference>
<dbReference type="EMBL" id="CAJOAY010005263">
    <property type="protein sequence ID" value="CAF4101319.1"/>
    <property type="molecule type" value="Genomic_DNA"/>
</dbReference>
<organism evidence="1 2">
    <name type="scientific">Adineta steineri</name>
    <dbReference type="NCBI Taxonomy" id="433720"/>
    <lineage>
        <taxon>Eukaryota</taxon>
        <taxon>Metazoa</taxon>
        <taxon>Spiralia</taxon>
        <taxon>Gnathifera</taxon>
        <taxon>Rotifera</taxon>
        <taxon>Eurotatoria</taxon>
        <taxon>Bdelloidea</taxon>
        <taxon>Adinetida</taxon>
        <taxon>Adinetidae</taxon>
        <taxon>Adineta</taxon>
    </lineage>
</organism>
<gene>
    <name evidence="1" type="ORF">OKA104_LOCUS35692</name>
</gene>
<protein>
    <submittedName>
        <fullName evidence="1">Uncharacterized protein</fullName>
    </submittedName>
</protein>
<proteinExistence type="predicted"/>
<sequence length="213" mass="23929">MFVGSGGEDEGLNNIVENSLQLINNESCNQIIQDSMTGYEGKVFVKNLYNNTHILPSITYIVEDQIEEQAREESNGAFEPPAISLKYNCELETLILHINYVGEIVRCDLAEMVIHTNAPHHSFIWKLELSQIMSSIETLKSSALINNNSKESAAFKNPLVSPATAYCSYSMVKIKTDLGLWNQSQTQIISSLDVHSFAKEIINNERDSNIINW</sequence>